<dbReference type="Gene3D" id="3.40.50.970">
    <property type="match status" value="1"/>
</dbReference>
<sequence>MTAHPEPLSDGDLESLLTIRHFELALLRMFEEGALNGTTHTCLGQECVPVAMAPLLAGDFVVGNHRSHGHYLAAHADPEGLLAEIMGRDGAVCNGVGGSQHLHRPGFLSTGVQGQGLPVAVGIALHHRNAGTGRVAAVYTGDGTWGEGAVYEGLNLASLWGVPLLVLVEHNGIAQSTPTGEQLAGDIGRRAAAFGVDFLRVSGQDVGGIRAAVAPVVHAVRTGSRPAVVQFDTHRLGPHSKGDDTRPPEQVAALRALDWHPRLAEALGERFHDADRRARSAVDAVVERVTARPPAAWAAPTAGVTR</sequence>
<dbReference type="Proteomes" id="UP000218505">
    <property type="component" value="Chromosome"/>
</dbReference>
<proteinExistence type="predicted"/>
<dbReference type="GO" id="GO:0006086">
    <property type="term" value="P:pyruvate decarboxylation to acetyl-CoA"/>
    <property type="evidence" value="ECO:0007669"/>
    <property type="project" value="TreeGrafter"/>
</dbReference>
<accession>A0A290Z7J6</accession>
<evidence type="ECO:0000256" key="1">
    <source>
        <dbReference type="ARBA" id="ARBA00001964"/>
    </source>
</evidence>
<dbReference type="InterPro" id="IPR001017">
    <property type="entry name" value="DH_E1"/>
</dbReference>
<dbReference type="KEGG" id="apre:CNX65_18385"/>
<keyword evidence="2" id="KW-0560">Oxidoreductase</keyword>
<dbReference type="PANTHER" id="PTHR11516:SF2">
    <property type="entry name" value="PYRUVATE DEHYDROGENASE ALPHA SUBUNIT"/>
    <property type="match status" value="1"/>
</dbReference>
<dbReference type="InterPro" id="IPR050642">
    <property type="entry name" value="PDH_E1_Alpha_Subunit"/>
</dbReference>
<evidence type="ECO:0000256" key="3">
    <source>
        <dbReference type="ARBA" id="ARBA00023052"/>
    </source>
</evidence>
<evidence type="ECO:0000256" key="2">
    <source>
        <dbReference type="ARBA" id="ARBA00023002"/>
    </source>
</evidence>
<organism evidence="5 6">
    <name type="scientific">Actinosynnema pretiosum</name>
    <dbReference type="NCBI Taxonomy" id="42197"/>
    <lineage>
        <taxon>Bacteria</taxon>
        <taxon>Bacillati</taxon>
        <taxon>Actinomycetota</taxon>
        <taxon>Actinomycetes</taxon>
        <taxon>Pseudonocardiales</taxon>
        <taxon>Pseudonocardiaceae</taxon>
        <taxon>Actinosynnema</taxon>
    </lineage>
</organism>
<evidence type="ECO:0000259" key="4">
    <source>
        <dbReference type="Pfam" id="PF00676"/>
    </source>
</evidence>
<dbReference type="AlphaFoldDB" id="A0A290Z7J6"/>
<dbReference type="Pfam" id="PF00676">
    <property type="entry name" value="E1_dh"/>
    <property type="match status" value="1"/>
</dbReference>
<dbReference type="GO" id="GO:0000287">
    <property type="term" value="F:magnesium ion binding"/>
    <property type="evidence" value="ECO:0007669"/>
    <property type="project" value="UniProtKB-ARBA"/>
</dbReference>
<dbReference type="EMBL" id="CP023445">
    <property type="protein sequence ID" value="ATE55011.1"/>
    <property type="molecule type" value="Genomic_DNA"/>
</dbReference>
<keyword evidence="3" id="KW-0786">Thiamine pyrophosphate</keyword>
<evidence type="ECO:0000313" key="5">
    <source>
        <dbReference type="EMBL" id="ATE55011.1"/>
    </source>
</evidence>
<gene>
    <name evidence="5" type="ORF">CNX65_18385</name>
</gene>
<protein>
    <submittedName>
        <fullName evidence="5">Dehydrogenase</fullName>
    </submittedName>
</protein>
<dbReference type="PANTHER" id="PTHR11516">
    <property type="entry name" value="PYRUVATE DEHYDROGENASE E1 COMPONENT, ALPHA SUBUNIT BACTERIAL AND ORGANELLAR"/>
    <property type="match status" value="1"/>
</dbReference>
<dbReference type="RefSeq" id="WP_096494706.1">
    <property type="nucleotide sequence ID" value="NZ_CP023445.1"/>
</dbReference>
<feature type="domain" description="Dehydrogenase E1 component" evidence="4">
    <location>
        <begin position="16"/>
        <end position="267"/>
    </location>
</feature>
<dbReference type="CDD" id="cd02000">
    <property type="entry name" value="TPP_E1_PDC_ADC_BCADC"/>
    <property type="match status" value="1"/>
</dbReference>
<keyword evidence="6" id="KW-1185">Reference proteome</keyword>
<dbReference type="InterPro" id="IPR029061">
    <property type="entry name" value="THDP-binding"/>
</dbReference>
<comment type="cofactor">
    <cofactor evidence="1">
        <name>thiamine diphosphate</name>
        <dbReference type="ChEBI" id="CHEBI:58937"/>
    </cofactor>
</comment>
<evidence type="ECO:0000313" key="6">
    <source>
        <dbReference type="Proteomes" id="UP000218505"/>
    </source>
</evidence>
<reference evidence="5" key="1">
    <citation type="submission" date="2017-09" db="EMBL/GenBank/DDBJ databases">
        <title>Complete Genome Sequence of ansamitocin-producing Bacterium Actinosynnema pretiosum X47.</title>
        <authorList>
            <person name="Cao G."/>
            <person name="Zong G."/>
            <person name="Zhong C."/>
            <person name="Fu J."/>
        </authorList>
    </citation>
    <scope>NUCLEOTIDE SEQUENCE [LARGE SCALE GENOMIC DNA]</scope>
    <source>
        <strain evidence="5">X47</strain>
    </source>
</reference>
<name>A0A290Z7J6_9PSEU</name>
<dbReference type="SUPFAM" id="SSF52518">
    <property type="entry name" value="Thiamin diphosphate-binding fold (THDP-binding)"/>
    <property type="match status" value="1"/>
</dbReference>
<dbReference type="GO" id="GO:0016624">
    <property type="term" value="F:oxidoreductase activity, acting on the aldehyde or oxo group of donors, disulfide as acceptor"/>
    <property type="evidence" value="ECO:0007669"/>
    <property type="project" value="InterPro"/>
</dbReference>